<dbReference type="InterPro" id="IPR026891">
    <property type="entry name" value="Fn3-like"/>
</dbReference>
<organism evidence="1 2">
    <name type="scientific">Aureococcus anophagefferens</name>
    <name type="common">Harmful bloom alga</name>
    <dbReference type="NCBI Taxonomy" id="44056"/>
    <lineage>
        <taxon>Eukaryota</taxon>
        <taxon>Sar</taxon>
        <taxon>Stramenopiles</taxon>
        <taxon>Ochrophyta</taxon>
        <taxon>Pelagophyceae</taxon>
        <taxon>Pelagomonadales</taxon>
        <taxon>Pelagomonadaceae</taxon>
        <taxon>Aureococcus</taxon>
    </lineage>
</organism>
<dbReference type="InterPro" id="IPR001764">
    <property type="entry name" value="Glyco_hydro_3_N"/>
</dbReference>
<gene>
    <name evidence="1" type="ORF">SO694_000910108</name>
</gene>
<dbReference type="InterPro" id="IPR044993">
    <property type="entry name" value="BXL"/>
</dbReference>
<reference evidence="1 2" key="1">
    <citation type="submission" date="2024-03" db="EMBL/GenBank/DDBJ databases">
        <title>Aureococcus anophagefferens CCMP1851 and Kratosvirus quantuckense: Draft genome of a second virus-susceptible host strain in the model system.</title>
        <authorList>
            <person name="Chase E."/>
            <person name="Truchon A.R."/>
            <person name="Schepens W."/>
            <person name="Wilhelm S.W."/>
        </authorList>
    </citation>
    <scope>NUCLEOTIDE SEQUENCE [LARGE SCALE GENOMIC DNA]</scope>
    <source>
        <strain evidence="1 2">CCMP1851</strain>
    </source>
</reference>
<dbReference type="SUPFAM" id="SSF52279">
    <property type="entry name" value="Beta-D-glucan exohydrolase, C-terminal domain"/>
    <property type="match status" value="1"/>
</dbReference>
<dbReference type="Pfam" id="PF00933">
    <property type="entry name" value="Glyco_hydro_3"/>
    <property type="match status" value="1"/>
</dbReference>
<dbReference type="SMART" id="SM01217">
    <property type="entry name" value="Fn3_like"/>
    <property type="match status" value="1"/>
</dbReference>
<dbReference type="Pfam" id="PF01915">
    <property type="entry name" value="Glyco_hydro_3_C"/>
    <property type="match status" value="1"/>
</dbReference>
<dbReference type="KEGG" id="aaf:AURANDRAFT_64764"/>
<evidence type="ECO:0000313" key="2">
    <source>
        <dbReference type="Proteomes" id="UP001363151"/>
    </source>
</evidence>
<dbReference type="Gene3D" id="3.40.50.1700">
    <property type="entry name" value="Glycoside hydrolase family 3 C-terminal domain"/>
    <property type="match status" value="1"/>
</dbReference>
<dbReference type="InterPro" id="IPR017853">
    <property type="entry name" value="GH"/>
</dbReference>
<dbReference type="GO" id="GO:0031222">
    <property type="term" value="P:arabinan catabolic process"/>
    <property type="evidence" value="ECO:0007669"/>
    <property type="project" value="TreeGrafter"/>
</dbReference>
<dbReference type="Gene3D" id="2.60.40.10">
    <property type="entry name" value="Immunoglobulins"/>
    <property type="match status" value="1"/>
</dbReference>
<dbReference type="Gene3D" id="3.20.20.300">
    <property type="entry name" value="Glycoside hydrolase, family 3, N-terminal domain"/>
    <property type="match status" value="1"/>
</dbReference>
<dbReference type="InterPro" id="IPR036881">
    <property type="entry name" value="Glyco_hydro_3_C_sf"/>
</dbReference>
<dbReference type="GO" id="GO:0045493">
    <property type="term" value="P:xylan catabolic process"/>
    <property type="evidence" value="ECO:0007669"/>
    <property type="project" value="InterPro"/>
</dbReference>
<dbReference type="PRINTS" id="PR00133">
    <property type="entry name" value="GLHYDRLASE3"/>
</dbReference>
<dbReference type="Pfam" id="PF14310">
    <property type="entry name" value="Fn3-like"/>
    <property type="match status" value="1"/>
</dbReference>
<dbReference type="PROSITE" id="PS51257">
    <property type="entry name" value="PROKAR_LIPOPROTEIN"/>
    <property type="match status" value="1"/>
</dbReference>
<keyword evidence="2" id="KW-1185">Reference proteome</keyword>
<proteinExistence type="predicted"/>
<dbReference type="PANTHER" id="PTHR42721:SF3">
    <property type="entry name" value="BETA-D-XYLOSIDASE 5-RELATED"/>
    <property type="match status" value="1"/>
</dbReference>
<dbReference type="InterPro" id="IPR002772">
    <property type="entry name" value="Glyco_hydro_3_C"/>
</dbReference>
<dbReference type="GO" id="GO:0009044">
    <property type="term" value="F:xylan 1,4-beta-xylosidase activity"/>
    <property type="evidence" value="ECO:0007669"/>
    <property type="project" value="InterPro"/>
</dbReference>
<protein>
    <submittedName>
        <fullName evidence="1">Xylan 1,4-beta-xylosidase</fullName>
    </submittedName>
</protein>
<dbReference type="InterPro" id="IPR036962">
    <property type="entry name" value="Glyco_hydro_3_N_sf"/>
</dbReference>
<sequence>MKLLLLLSLPAAAFAASCGGEFSLCADGSCALTNRSCGRCAPGAYACPLSATACVAGLAAYESCPGLDGTYLDASLPEADRLAWLADNVPLEDMIGQLVNAAPAVDAVDLPAYNWLNDNEHGVKGTAHATVYPMGASLGASWSVDLAWRVGAAIGNESRATHNGLADKSGNACGSTSTGEVVANGCGITLYAPNVNLVRDPRWGRAEEVYGEDPHLTAELAVGMVTGLQGNAEGSTSGPGGGPLVTGACCKHFAAHFAVYQNEDLPADRMVLDANVSSRDLWETYLPVMKACVVRAKATHVNGKPTCAHPELLNDVLRESWGFDGFVVSDYDAWSNLVTTHKYVSTWEEAAAAGINAGMDQEGGFGDYSPVDALPDAVRNGTVAAATVRRSFERLMRVRLRLGMFDPPASTAVYGEAYQCDYQCETAAKLALAREAAREGIVLFKNAGGALPLAKGARIALVGPQVDDWRVLLGAVNYAFEDGPDVAPVTIQKGLEAVANVSVAAGCDSVACAALVDVDGAKRLAAAADATVVVLGDSFGATDGWPLCRGTRDDGCESESHDRATIELPGEQVALVAALRAASSRLVCVLVHGGAVALGAAADDCDAVLDLWVPGQMGGAALADVLFGDYSPAGRSPITMYAATSDLPPMGVFDEYAGESSNGTTYRYYAGPAPTYAFGDGLSYASFSYAWAAAPPTTVDACGAIRLRVAVTNTGSVASDEVVQVYARVPDATVPAPAIRLVAFDRVRAIAPGATATVELVVAPESHAVVYPVADSVYVERRAVEQGALVLSVGGSQPGRGATLAATVAVASTTLLADC</sequence>
<dbReference type="SUPFAM" id="SSF51445">
    <property type="entry name" value="(Trans)glycosidases"/>
    <property type="match status" value="1"/>
</dbReference>
<dbReference type="GO" id="GO:0046556">
    <property type="term" value="F:alpha-L-arabinofuranosidase activity"/>
    <property type="evidence" value="ECO:0007669"/>
    <property type="project" value="TreeGrafter"/>
</dbReference>
<dbReference type="InterPro" id="IPR013783">
    <property type="entry name" value="Ig-like_fold"/>
</dbReference>
<accession>A0ABR1FRX2</accession>
<comment type="caution">
    <text evidence="1">The sequence shown here is derived from an EMBL/GenBank/DDBJ whole genome shotgun (WGS) entry which is preliminary data.</text>
</comment>
<dbReference type="Proteomes" id="UP001363151">
    <property type="component" value="Unassembled WGS sequence"/>
</dbReference>
<evidence type="ECO:0000313" key="1">
    <source>
        <dbReference type="EMBL" id="KAK7237040.1"/>
    </source>
</evidence>
<dbReference type="PANTHER" id="PTHR42721">
    <property type="entry name" value="SUGAR HYDROLASE-RELATED"/>
    <property type="match status" value="1"/>
</dbReference>
<dbReference type="EMBL" id="JBBJCI010000255">
    <property type="protein sequence ID" value="KAK7237040.1"/>
    <property type="molecule type" value="Genomic_DNA"/>
</dbReference>
<name>A0ABR1FRX2_AURAN</name>